<feature type="transmembrane region" description="Helical" evidence="1">
    <location>
        <begin position="9"/>
        <end position="28"/>
    </location>
</feature>
<keyword evidence="1" id="KW-0812">Transmembrane</keyword>
<evidence type="ECO:0000313" key="3">
    <source>
        <dbReference type="Proteomes" id="UP000887222"/>
    </source>
</evidence>
<dbReference type="Proteomes" id="UP000887222">
    <property type="component" value="Unassembled WGS sequence"/>
</dbReference>
<organism evidence="2 3">
    <name type="scientific">Noviherbaspirillum aridicola</name>
    <dbReference type="NCBI Taxonomy" id="2849687"/>
    <lineage>
        <taxon>Bacteria</taxon>
        <taxon>Pseudomonadati</taxon>
        <taxon>Pseudomonadota</taxon>
        <taxon>Betaproteobacteria</taxon>
        <taxon>Burkholderiales</taxon>
        <taxon>Oxalobacteraceae</taxon>
        <taxon>Noviherbaspirillum</taxon>
    </lineage>
</organism>
<protein>
    <submittedName>
        <fullName evidence="2">Uncharacterized protein</fullName>
    </submittedName>
</protein>
<evidence type="ECO:0000256" key="1">
    <source>
        <dbReference type="SAM" id="Phobius"/>
    </source>
</evidence>
<accession>A0ABQ4Q4H8</accession>
<reference evidence="2 3" key="1">
    <citation type="journal article" date="2022" name="Int. J. Syst. Evol. Microbiol.">
        <title>Noviherbaspirillum aridicola sp. nov., isolated from an arid soil in Pakistan.</title>
        <authorList>
            <person name="Khan I.U."/>
            <person name="Saqib M."/>
            <person name="Amin A."/>
            <person name="Hussain F."/>
            <person name="Li L."/>
            <person name="Liu Y.H."/>
            <person name="Fang B.Z."/>
            <person name="Ahmed I."/>
            <person name="Li W.J."/>
        </authorList>
    </citation>
    <scope>NUCLEOTIDE SEQUENCE [LARGE SCALE GENOMIC DNA]</scope>
    <source>
        <strain evidence="2 3">NCCP-691</strain>
    </source>
</reference>
<gene>
    <name evidence="2" type="ORF">NCCP691_21120</name>
</gene>
<proteinExistence type="predicted"/>
<sequence length="158" mass="18279">MKRLLRERPFLSCLVALVVGCVAFYAMYFRYLPPEAPSDINQADHRELIQKRVGIELPADARIIAATDGRPWDGMNGLLIWYVYMPRHIQFPHHRDGIGMSIDKSVMIRIVEGGFWPRKIHSPEGYTYHSWKNGRVDIRVTSVKGKMGTYVAIETYER</sequence>
<keyword evidence="3" id="KW-1185">Reference proteome</keyword>
<keyword evidence="1" id="KW-0472">Membrane</keyword>
<dbReference type="RefSeq" id="WP_220808260.1">
    <property type="nucleotide sequence ID" value="NZ_BPMK01000008.1"/>
</dbReference>
<evidence type="ECO:0000313" key="2">
    <source>
        <dbReference type="EMBL" id="GIZ52098.1"/>
    </source>
</evidence>
<dbReference type="PROSITE" id="PS51257">
    <property type="entry name" value="PROKAR_LIPOPROTEIN"/>
    <property type="match status" value="1"/>
</dbReference>
<dbReference type="EMBL" id="BPMK01000008">
    <property type="protein sequence ID" value="GIZ52098.1"/>
    <property type="molecule type" value="Genomic_DNA"/>
</dbReference>
<comment type="caution">
    <text evidence="2">The sequence shown here is derived from an EMBL/GenBank/DDBJ whole genome shotgun (WGS) entry which is preliminary data.</text>
</comment>
<keyword evidence="1" id="KW-1133">Transmembrane helix</keyword>
<name>A0ABQ4Q4H8_9BURK</name>